<evidence type="ECO:0000259" key="1">
    <source>
        <dbReference type="PROSITE" id="PS50878"/>
    </source>
</evidence>
<protein>
    <recommendedName>
        <fullName evidence="1">Reverse transcriptase domain-containing protein</fullName>
    </recommendedName>
</protein>
<dbReference type="Pfam" id="PF03372">
    <property type="entry name" value="Exo_endo_phos"/>
    <property type="match status" value="1"/>
</dbReference>
<proteinExistence type="predicted"/>
<dbReference type="AlphaFoldDB" id="A0A8C1ZKF0"/>
<dbReference type="Gene3D" id="3.60.10.10">
    <property type="entry name" value="Endonuclease/exonuclease/phosphatase"/>
    <property type="match status" value="1"/>
</dbReference>
<name>A0A8C1ZKF0_CYPCA</name>
<evidence type="ECO:0000313" key="3">
    <source>
        <dbReference type="Proteomes" id="UP000694700"/>
    </source>
</evidence>
<accession>A0A8C1ZKF0</accession>
<dbReference type="SUPFAM" id="SSF56672">
    <property type="entry name" value="DNA/RNA polymerases"/>
    <property type="match status" value="1"/>
</dbReference>
<organism evidence="2 3">
    <name type="scientific">Cyprinus carpio</name>
    <name type="common">Common carp</name>
    <dbReference type="NCBI Taxonomy" id="7962"/>
    <lineage>
        <taxon>Eukaryota</taxon>
        <taxon>Metazoa</taxon>
        <taxon>Chordata</taxon>
        <taxon>Craniata</taxon>
        <taxon>Vertebrata</taxon>
        <taxon>Euteleostomi</taxon>
        <taxon>Actinopterygii</taxon>
        <taxon>Neopterygii</taxon>
        <taxon>Teleostei</taxon>
        <taxon>Ostariophysi</taxon>
        <taxon>Cypriniformes</taxon>
        <taxon>Cyprinidae</taxon>
        <taxon>Cyprininae</taxon>
        <taxon>Cyprinus</taxon>
    </lineage>
</organism>
<dbReference type="InterPro" id="IPR036691">
    <property type="entry name" value="Endo/exonu/phosph_ase_sf"/>
</dbReference>
<dbReference type="Pfam" id="PF00078">
    <property type="entry name" value="RVT_1"/>
    <property type="match status" value="1"/>
</dbReference>
<dbReference type="InterPro" id="IPR005135">
    <property type="entry name" value="Endo/exonuclease/phosphatase"/>
</dbReference>
<dbReference type="Ensembl" id="ENSCCRT00015088083.1">
    <property type="protein sequence ID" value="ENSCCRP00015085311.1"/>
    <property type="gene ID" value="ENSCCRG00015034416.1"/>
</dbReference>
<dbReference type="PROSITE" id="PS50878">
    <property type="entry name" value="RT_POL"/>
    <property type="match status" value="1"/>
</dbReference>
<dbReference type="Proteomes" id="UP000694700">
    <property type="component" value="Unplaced"/>
</dbReference>
<feature type="domain" description="Reverse transcriptase" evidence="1">
    <location>
        <begin position="542"/>
        <end position="810"/>
    </location>
</feature>
<dbReference type="CDD" id="cd01650">
    <property type="entry name" value="RT_nLTR_like"/>
    <property type="match status" value="1"/>
</dbReference>
<dbReference type="InterPro" id="IPR000477">
    <property type="entry name" value="RT_dom"/>
</dbReference>
<dbReference type="PANTHER" id="PTHR33332">
    <property type="entry name" value="REVERSE TRANSCRIPTASE DOMAIN-CONTAINING PROTEIN"/>
    <property type="match status" value="1"/>
</dbReference>
<reference evidence="2" key="1">
    <citation type="submission" date="2025-08" db="UniProtKB">
        <authorList>
            <consortium name="Ensembl"/>
        </authorList>
    </citation>
    <scope>IDENTIFICATION</scope>
</reference>
<dbReference type="GO" id="GO:0003824">
    <property type="term" value="F:catalytic activity"/>
    <property type="evidence" value="ECO:0007669"/>
    <property type="project" value="InterPro"/>
</dbReference>
<dbReference type="SUPFAM" id="SSF56219">
    <property type="entry name" value="DNase I-like"/>
    <property type="match status" value="1"/>
</dbReference>
<dbReference type="InterPro" id="IPR043502">
    <property type="entry name" value="DNA/RNA_pol_sf"/>
</dbReference>
<sequence>MDHESLELRTFNYTEHKLQDMENEIDPENNFFNNIQINCEYYTDEQLKFKLKMNGEVSIIHFNSRSLNSNFSKIKHCLQQIEQKMTVIAITETWLTDEQAVMYEIEGYEMFFVNRREKKGGGVALYIDSNYRSRVLESMSFVKDKVMECVTVEIEIERVNNIILSCVYRTPGSCIETFTEALVGLYDSINKKKMCFVCGDFNIDLLNPFHLNTTTEFINAMYSMSLYPSIIRPSRITTHSATLIDNIFTNVIDKKITSGLLINDLSDHLPVFATIPCCKVTNRDIQVQLIRHKTKSAINNFKEDLIKQDWKEVYVEDVDEAYDKFISILITSYDKNCPLVKKMGKQKFAEKPWLTKGIQKSCSRKNTLYKLFIKKRTKEAEQTYKVYKNKLTNIIRNSKREYYSRSLDNNKNNITKTWKILNEIARNNVGRTSCPTYFMTKNNIIINNKEQIANEFNDFFVNVGASLAGEIEEIGSKSRMEREKGNVNQKSMFIRGTNGKEIIDIVKSFKNKKSTDWNDMDMSMVKNIIECVEKPLVHICNLSLQKGLFPNKMKIAKVIPIYKTGDIHTFSNHRPVSLLSQFSKILEKLFYTRLNDFVVKCNMLSNQQYGFRSNRTTSHALIEFVEKISNAIENKQYTVGVFLDLKKAFDTVNHDILLEKLKKYGVRGVAHSWISSYLEKRYQYVQIDNCKSQLLQVTCGVPQGSVLGPLLFLLYINDICEASKVLKLILFADDTNLFCSGDNLKQLLDTMEKEMVLLKNWFDLNKLTLNISKTKFIVFGNRLPNTISKLMINEIEIERVSAIKFLGVIIDNDLNWK</sequence>
<evidence type="ECO:0000313" key="2">
    <source>
        <dbReference type="Ensembl" id="ENSCCRP00015085311.1"/>
    </source>
</evidence>